<dbReference type="Gene3D" id="3.40.50.720">
    <property type="entry name" value="NAD(P)-binding Rossmann-like Domain"/>
    <property type="match status" value="1"/>
</dbReference>
<evidence type="ECO:0000259" key="1">
    <source>
        <dbReference type="Pfam" id="PF01370"/>
    </source>
</evidence>
<feature type="domain" description="NAD-dependent epimerase/dehydratase" evidence="1">
    <location>
        <begin position="3"/>
        <end position="219"/>
    </location>
</feature>
<dbReference type="AlphaFoldDB" id="A0A409W6U9"/>
<dbReference type="InterPro" id="IPR051783">
    <property type="entry name" value="NAD(P)-dependent_oxidoreduct"/>
</dbReference>
<name>A0A409W6U9_9AGAR</name>
<dbReference type="SUPFAM" id="SSF51735">
    <property type="entry name" value="NAD(P)-binding Rossmann-fold domains"/>
    <property type="match status" value="1"/>
</dbReference>
<dbReference type="PANTHER" id="PTHR48079:SF9">
    <property type="entry name" value="PUTATIVE-RELATED"/>
    <property type="match status" value="1"/>
</dbReference>
<gene>
    <name evidence="2" type="ORF">CVT26_004454</name>
</gene>
<dbReference type="OrthoDB" id="10000533at2759"/>
<accession>A0A409W6U9</accession>
<dbReference type="InterPro" id="IPR001509">
    <property type="entry name" value="Epimerase_deHydtase"/>
</dbReference>
<protein>
    <recommendedName>
        <fullName evidence="1">NAD-dependent epimerase/dehydratase domain-containing protein</fullName>
    </recommendedName>
</protein>
<dbReference type="InParanoid" id="A0A409W6U9"/>
<evidence type="ECO:0000313" key="3">
    <source>
        <dbReference type="Proteomes" id="UP000284706"/>
    </source>
</evidence>
<dbReference type="PANTHER" id="PTHR48079">
    <property type="entry name" value="PROTEIN YEEZ"/>
    <property type="match status" value="1"/>
</dbReference>
<dbReference type="InterPro" id="IPR036291">
    <property type="entry name" value="NAD(P)-bd_dom_sf"/>
</dbReference>
<comment type="caution">
    <text evidence="2">The sequence shown here is derived from an EMBL/GenBank/DDBJ whole genome shotgun (WGS) entry which is preliminary data.</text>
</comment>
<sequence>MRVFLTGSTGSIGSAVLPELLAGGHQVLALARSDAAEEKLRSLGVDVLRGSIEDLETLKRGARESDGVIHCAFSHDFSDLAASLEKERVIVEAFGAALEGTSRPFIFTTGTLLVSNIGKVATEEDLVPETDSLLSMRGTNEKVAIALALRGVRSSVIRIATTVHGKGDQAFIPMLIDVARKKGVSAYIGDGTNRWPSAHRLDIARLYRLVLEKGRAGAIYHGVCDNLTQTREIAEAIGKQLNIPVVSKSQAEAAEHFGFMAMPMGLDNPVSSKKTQEELGWYPAQPHLLVDIANSYF</sequence>
<dbReference type="STRING" id="231916.A0A409W6U9"/>
<organism evidence="2 3">
    <name type="scientific">Gymnopilus dilepis</name>
    <dbReference type="NCBI Taxonomy" id="231916"/>
    <lineage>
        <taxon>Eukaryota</taxon>
        <taxon>Fungi</taxon>
        <taxon>Dikarya</taxon>
        <taxon>Basidiomycota</taxon>
        <taxon>Agaricomycotina</taxon>
        <taxon>Agaricomycetes</taxon>
        <taxon>Agaricomycetidae</taxon>
        <taxon>Agaricales</taxon>
        <taxon>Agaricineae</taxon>
        <taxon>Hymenogastraceae</taxon>
        <taxon>Gymnopilus</taxon>
    </lineage>
</organism>
<dbReference type="GO" id="GO:0004029">
    <property type="term" value="F:aldehyde dehydrogenase (NAD+) activity"/>
    <property type="evidence" value="ECO:0007669"/>
    <property type="project" value="TreeGrafter"/>
</dbReference>
<evidence type="ECO:0000313" key="2">
    <source>
        <dbReference type="EMBL" id="PPQ74260.1"/>
    </source>
</evidence>
<dbReference type="FunCoup" id="A0A409W6U9">
    <property type="interactions" value="23"/>
</dbReference>
<proteinExistence type="predicted"/>
<reference evidence="2 3" key="1">
    <citation type="journal article" date="2018" name="Evol. Lett.">
        <title>Horizontal gene cluster transfer increased hallucinogenic mushroom diversity.</title>
        <authorList>
            <person name="Reynolds H.T."/>
            <person name="Vijayakumar V."/>
            <person name="Gluck-Thaler E."/>
            <person name="Korotkin H.B."/>
            <person name="Matheny P.B."/>
            <person name="Slot J.C."/>
        </authorList>
    </citation>
    <scope>NUCLEOTIDE SEQUENCE [LARGE SCALE GENOMIC DNA]</scope>
    <source>
        <strain evidence="2 3">SRW20</strain>
    </source>
</reference>
<dbReference type="Proteomes" id="UP000284706">
    <property type="component" value="Unassembled WGS sequence"/>
</dbReference>
<dbReference type="Pfam" id="PF01370">
    <property type="entry name" value="Epimerase"/>
    <property type="match status" value="1"/>
</dbReference>
<dbReference type="CDD" id="cd05262">
    <property type="entry name" value="SDR_a7"/>
    <property type="match status" value="1"/>
</dbReference>
<keyword evidence="3" id="KW-1185">Reference proteome</keyword>
<dbReference type="GO" id="GO:0005737">
    <property type="term" value="C:cytoplasm"/>
    <property type="evidence" value="ECO:0007669"/>
    <property type="project" value="TreeGrafter"/>
</dbReference>
<dbReference type="EMBL" id="NHYE01005353">
    <property type="protein sequence ID" value="PPQ74260.1"/>
    <property type="molecule type" value="Genomic_DNA"/>
</dbReference>